<keyword evidence="1" id="KW-1133">Transmembrane helix</keyword>
<evidence type="ECO:0000313" key="3">
    <source>
        <dbReference type="Proteomes" id="UP000011770"/>
    </source>
</evidence>
<feature type="transmembrane region" description="Helical" evidence="1">
    <location>
        <begin position="12"/>
        <end position="29"/>
    </location>
</feature>
<comment type="caution">
    <text evidence="2">The sequence shown here is derived from an EMBL/GenBank/DDBJ whole genome shotgun (WGS) entry which is preliminary data.</text>
</comment>
<dbReference type="Proteomes" id="UP000011770">
    <property type="component" value="Unassembled WGS sequence"/>
</dbReference>
<reference evidence="2 3" key="1">
    <citation type="submission" date="2013-01" db="EMBL/GenBank/DDBJ databases">
        <authorList>
            <person name="Harkins D.M."/>
            <person name="Durkin A.S."/>
            <person name="Brinkac L.M."/>
            <person name="Haft D.H."/>
            <person name="Selengut J.D."/>
            <person name="Sanka R."/>
            <person name="DePew J."/>
            <person name="Purushe J."/>
            <person name="Tulsiani S.M."/>
            <person name="Graham G.C."/>
            <person name="Burns M.-A."/>
            <person name="Dohnt M.F."/>
            <person name="Smythe L.D."/>
            <person name="McKay D.B."/>
            <person name="Craig S.B."/>
            <person name="Vinetz J.M."/>
            <person name="Sutton G.G."/>
            <person name="Nierman W.C."/>
            <person name="Fouts D.E."/>
        </authorList>
    </citation>
    <scope>NUCLEOTIDE SEQUENCE [LARGE SCALE GENOMIC DNA]</scope>
    <source>
        <strain evidence="2 3">LT2116</strain>
    </source>
</reference>
<keyword evidence="1" id="KW-0472">Membrane</keyword>
<dbReference type="AlphaFoldDB" id="M3EHU0"/>
<dbReference type="EMBL" id="AHOR02000048">
    <property type="protein sequence ID" value="EMF80593.1"/>
    <property type="molecule type" value="Genomic_DNA"/>
</dbReference>
<sequence length="70" mass="8299">MLSACNSANIDFGFMVFFSGIKVSFYFFIPDCKVGMFRDNPILYVRIYLRFFETCSCLSVYDFFLKNNRK</sequence>
<accession>M3EHU0</accession>
<evidence type="ECO:0000313" key="2">
    <source>
        <dbReference type="EMBL" id="EMF80593.1"/>
    </source>
</evidence>
<organism evidence="2 3">
    <name type="scientific">Leptospira weilii serovar Topaz str. LT2116</name>
    <dbReference type="NCBI Taxonomy" id="1088540"/>
    <lineage>
        <taxon>Bacteria</taxon>
        <taxon>Pseudomonadati</taxon>
        <taxon>Spirochaetota</taxon>
        <taxon>Spirochaetia</taxon>
        <taxon>Leptospirales</taxon>
        <taxon>Leptospiraceae</taxon>
        <taxon>Leptospira</taxon>
    </lineage>
</organism>
<name>M3EHU0_9LEPT</name>
<gene>
    <name evidence="2" type="ORF">LEP1GSC188_3843</name>
</gene>
<proteinExistence type="predicted"/>
<keyword evidence="1" id="KW-0812">Transmembrane</keyword>
<protein>
    <submittedName>
        <fullName evidence="2">Uncharacterized protein</fullName>
    </submittedName>
</protein>
<evidence type="ECO:0000256" key="1">
    <source>
        <dbReference type="SAM" id="Phobius"/>
    </source>
</evidence>